<organism evidence="2 3">
    <name type="scientific">BD1-7 clade bacterium</name>
    <dbReference type="NCBI Taxonomy" id="2029982"/>
    <lineage>
        <taxon>Bacteria</taxon>
        <taxon>Pseudomonadati</taxon>
        <taxon>Pseudomonadota</taxon>
        <taxon>Gammaproteobacteria</taxon>
        <taxon>Cellvibrionales</taxon>
        <taxon>Spongiibacteraceae</taxon>
        <taxon>BD1-7 clade</taxon>
    </lineage>
</organism>
<reference evidence="2 3" key="1">
    <citation type="submission" date="2019-11" db="EMBL/GenBank/DDBJ databases">
        <authorList>
            <person name="Holert J."/>
        </authorList>
    </citation>
    <scope>NUCLEOTIDE SEQUENCE [LARGE SCALE GENOMIC DNA]</scope>
    <source>
        <strain evidence="2">SB11_3</strain>
    </source>
</reference>
<feature type="chain" id="PRO_5025059601" evidence="1">
    <location>
        <begin position="19"/>
        <end position="345"/>
    </location>
</feature>
<dbReference type="EMBL" id="CACSIO010000012">
    <property type="protein sequence ID" value="CAA0104657.1"/>
    <property type="molecule type" value="Genomic_DNA"/>
</dbReference>
<dbReference type="AlphaFoldDB" id="A0A5S9PLH5"/>
<feature type="signal peptide" evidence="1">
    <location>
        <begin position="1"/>
        <end position="18"/>
    </location>
</feature>
<proteinExistence type="predicted"/>
<dbReference type="Proteomes" id="UP000441399">
    <property type="component" value="Unassembled WGS sequence"/>
</dbReference>
<name>A0A5S9PLH5_9GAMM</name>
<sequence length="345" mass="38729">MSRVISFPTLSTSLLAIALTAGCSDSSDNKKSDAPTELDLTSLDNQRHLMVNHSDTIEGVYLFNLYSNTEMKAGYVQPTDGEVIEFAWRGLIQIIVDEDNGDIHVAQCPTEADALEGQYTPTENGGILLSRFGDAELQIEDNKTFSVEGFDAFNIGNDVPFHFEGFKIAESPELSEERHQYLIDRHDLIGFEFKNSSLRLDTLVDQDSSLEQPYTGKVTCADYIKQTVSSYDEGLPENTNNVFLLAATSEDMNEEDAGVYIYQEHTLDEWDEEQSTFTRERTLDSVSAWYKNYSPSIYSNEDNPVPLDGLAIDLSSSSWQLMVDAQQTKNEKTQSISAEVNLLWR</sequence>
<accession>A0A5S9PLH5</accession>
<dbReference type="PROSITE" id="PS51257">
    <property type="entry name" value="PROKAR_LIPOPROTEIN"/>
    <property type="match status" value="1"/>
</dbReference>
<evidence type="ECO:0000313" key="2">
    <source>
        <dbReference type="EMBL" id="CAA0104657.1"/>
    </source>
</evidence>
<evidence type="ECO:0000313" key="3">
    <source>
        <dbReference type="Proteomes" id="UP000441399"/>
    </source>
</evidence>
<protein>
    <submittedName>
        <fullName evidence="2">Uncharacterized protein</fullName>
    </submittedName>
</protein>
<gene>
    <name evidence="2" type="ORF">OPDIPICF_00877</name>
</gene>
<evidence type="ECO:0000256" key="1">
    <source>
        <dbReference type="SAM" id="SignalP"/>
    </source>
</evidence>
<keyword evidence="3" id="KW-1185">Reference proteome</keyword>
<keyword evidence="1" id="KW-0732">Signal</keyword>
<dbReference type="OrthoDB" id="5745119at2"/>